<feature type="compositionally biased region" description="Polar residues" evidence="1">
    <location>
        <begin position="567"/>
        <end position="577"/>
    </location>
</feature>
<gene>
    <name evidence="3" type="ORF">EJ04DRAFT_146122</name>
</gene>
<proteinExistence type="predicted"/>
<keyword evidence="2" id="KW-0472">Membrane</keyword>
<feature type="compositionally biased region" description="Basic and acidic residues" evidence="1">
    <location>
        <begin position="542"/>
        <end position="552"/>
    </location>
</feature>
<feature type="compositionally biased region" description="Polar residues" evidence="1">
    <location>
        <begin position="531"/>
        <end position="541"/>
    </location>
</feature>
<dbReference type="PANTHER" id="PTHR35184">
    <property type="entry name" value="YALI0C10208P"/>
    <property type="match status" value="1"/>
</dbReference>
<reference evidence="3" key="1">
    <citation type="journal article" date="2020" name="Stud. Mycol.">
        <title>101 Dothideomycetes genomes: a test case for predicting lifestyles and emergence of pathogens.</title>
        <authorList>
            <person name="Haridas S."/>
            <person name="Albert R."/>
            <person name="Binder M."/>
            <person name="Bloem J."/>
            <person name="Labutti K."/>
            <person name="Salamov A."/>
            <person name="Andreopoulos B."/>
            <person name="Baker S."/>
            <person name="Barry K."/>
            <person name="Bills G."/>
            <person name="Bluhm B."/>
            <person name="Cannon C."/>
            <person name="Castanera R."/>
            <person name="Culley D."/>
            <person name="Daum C."/>
            <person name="Ezra D."/>
            <person name="Gonzalez J."/>
            <person name="Henrissat B."/>
            <person name="Kuo A."/>
            <person name="Liang C."/>
            <person name="Lipzen A."/>
            <person name="Lutzoni F."/>
            <person name="Magnuson J."/>
            <person name="Mondo S."/>
            <person name="Nolan M."/>
            <person name="Ohm R."/>
            <person name="Pangilinan J."/>
            <person name="Park H.-J."/>
            <person name="Ramirez L."/>
            <person name="Alfaro M."/>
            <person name="Sun H."/>
            <person name="Tritt A."/>
            <person name="Yoshinaga Y."/>
            <person name="Zwiers L.-H."/>
            <person name="Turgeon B."/>
            <person name="Goodwin S."/>
            <person name="Spatafora J."/>
            <person name="Crous P."/>
            <person name="Grigoriev I."/>
        </authorList>
    </citation>
    <scope>NUCLEOTIDE SEQUENCE</scope>
    <source>
        <strain evidence="3">CBS 125425</strain>
    </source>
</reference>
<evidence type="ECO:0000256" key="2">
    <source>
        <dbReference type="SAM" id="Phobius"/>
    </source>
</evidence>
<feature type="region of interest" description="Disordered" evidence="1">
    <location>
        <begin position="1"/>
        <end position="21"/>
    </location>
</feature>
<keyword evidence="2" id="KW-0812">Transmembrane</keyword>
<feature type="transmembrane region" description="Helical" evidence="2">
    <location>
        <begin position="98"/>
        <end position="122"/>
    </location>
</feature>
<dbReference type="AlphaFoldDB" id="A0A9P4QIZ0"/>
<name>A0A9P4QIZ0_9PLEO</name>
<feature type="compositionally biased region" description="Polar residues" evidence="1">
    <location>
        <begin position="666"/>
        <end position="698"/>
    </location>
</feature>
<feature type="transmembrane region" description="Helical" evidence="2">
    <location>
        <begin position="69"/>
        <end position="92"/>
    </location>
</feature>
<evidence type="ECO:0000256" key="1">
    <source>
        <dbReference type="SAM" id="MobiDB-lite"/>
    </source>
</evidence>
<keyword evidence="4" id="KW-1185">Reference proteome</keyword>
<accession>A0A9P4QIZ0</accession>
<feature type="transmembrane region" description="Helical" evidence="2">
    <location>
        <begin position="269"/>
        <end position="287"/>
    </location>
</feature>
<protein>
    <submittedName>
        <fullName evidence="3">Uncharacterized protein</fullName>
    </submittedName>
</protein>
<sequence>MPANGAPQGQGPPTPPGPPYPPRYGSLGGVPDILPDVPATFVFLFLYVVFAITHVTILKKNLRRGHKFLFSGALFGFCAIRIITMILRIAWAFNQANISLGIAAQIFVYVGTIILFIVNWFFTQRIVRAQHARWGWSMPYRVLHRVGLFFLIVCLLLLIVAAIQQFFTLDANTLNIDRDLQLTGQTYFAIFCFAPVLLIGISQIVPRRGTEKFGAGRLRNNITIVVIAALVLSLGQIFRTATAWLPQSPLRNAQGQPNSSPWYLSKACFYIFNFTTEIFVVIFYALCRVDLRFHIANGASKAGDYVKGREEPPFHVDVLGDEKKLKRASTANWVGTQHANDSKDTLHEYEASIFDDTRTLADSLRYPSSILEVDQKTGHYKIKRASGTPSISSARMSRMSHLSDPSIWSPDRDTLTADAPPVPTLPTDWPLRESQLARASGVPRMEHAHRGSSAGASSDRTNEFSDHGMNGVDMSDAVADAIAKLEANSEVNKRKGTTLKTSHLPPPDYDEITPIGARPGSDIPMKHLYKPSSSRASSSTDLPKKHLYDPRSRASSNVDTPKRPPYATSSRASSSTDLPKKHSYTQGPRASTPNYSRPSSEIVPKQTYSPSNLSPPKKAHHPSSDLPQKHNYRPGSDLPNKHSYQLQAYQRPGSDLPTKIVYAPPQATNSRPPTSSGQPSMAESENNSRHSNTTSRATSAEYRSAQDEFRRFSFEAPPRDDENYEYYEGSMNESERSLERRSRK</sequence>
<feature type="transmembrane region" description="Helical" evidence="2">
    <location>
        <begin position="37"/>
        <end position="57"/>
    </location>
</feature>
<evidence type="ECO:0000313" key="4">
    <source>
        <dbReference type="Proteomes" id="UP000799444"/>
    </source>
</evidence>
<organism evidence="3 4">
    <name type="scientific">Polyplosphaeria fusca</name>
    <dbReference type="NCBI Taxonomy" id="682080"/>
    <lineage>
        <taxon>Eukaryota</taxon>
        <taxon>Fungi</taxon>
        <taxon>Dikarya</taxon>
        <taxon>Ascomycota</taxon>
        <taxon>Pezizomycotina</taxon>
        <taxon>Dothideomycetes</taxon>
        <taxon>Pleosporomycetidae</taxon>
        <taxon>Pleosporales</taxon>
        <taxon>Tetraplosphaeriaceae</taxon>
        <taxon>Polyplosphaeria</taxon>
    </lineage>
</organism>
<evidence type="ECO:0000313" key="3">
    <source>
        <dbReference type="EMBL" id="KAF2727160.1"/>
    </source>
</evidence>
<feature type="transmembrane region" description="Helical" evidence="2">
    <location>
        <begin position="218"/>
        <end position="238"/>
    </location>
</feature>
<dbReference type="InterPro" id="IPR021460">
    <property type="entry name" value="DUF3112"/>
</dbReference>
<dbReference type="Proteomes" id="UP000799444">
    <property type="component" value="Unassembled WGS sequence"/>
</dbReference>
<feature type="compositionally biased region" description="Polar residues" evidence="1">
    <location>
        <begin position="584"/>
        <end position="599"/>
    </location>
</feature>
<feature type="compositionally biased region" description="Basic and acidic residues" evidence="1">
    <location>
        <begin position="733"/>
        <end position="744"/>
    </location>
</feature>
<feature type="region of interest" description="Disordered" evidence="1">
    <location>
        <begin position="401"/>
        <end position="470"/>
    </location>
</feature>
<feature type="compositionally biased region" description="Basic and acidic residues" evidence="1">
    <location>
        <begin position="704"/>
        <end position="721"/>
    </location>
</feature>
<dbReference type="Pfam" id="PF11309">
    <property type="entry name" value="DUF3112"/>
    <property type="match status" value="1"/>
</dbReference>
<dbReference type="PANTHER" id="PTHR35184:SF1">
    <property type="entry name" value="INTEGRAL MEMBRANE PROTEIN"/>
    <property type="match status" value="1"/>
</dbReference>
<feature type="transmembrane region" description="Helical" evidence="2">
    <location>
        <begin position="142"/>
        <end position="167"/>
    </location>
</feature>
<dbReference type="EMBL" id="ML996350">
    <property type="protein sequence ID" value="KAF2727160.1"/>
    <property type="molecule type" value="Genomic_DNA"/>
</dbReference>
<feature type="region of interest" description="Disordered" evidence="1">
    <location>
        <begin position="493"/>
        <end position="744"/>
    </location>
</feature>
<feature type="transmembrane region" description="Helical" evidence="2">
    <location>
        <begin position="187"/>
        <end position="206"/>
    </location>
</feature>
<keyword evidence="2" id="KW-1133">Transmembrane helix</keyword>
<comment type="caution">
    <text evidence="3">The sequence shown here is derived from an EMBL/GenBank/DDBJ whole genome shotgun (WGS) entry which is preliminary data.</text>
</comment>
<dbReference type="OrthoDB" id="3357002at2759"/>
<feature type="compositionally biased region" description="Pro residues" evidence="1">
    <location>
        <begin position="10"/>
        <end position="21"/>
    </location>
</feature>